<evidence type="ECO:0000256" key="3">
    <source>
        <dbReference type="ARBA" id="ARBA00022801"/>
    </source>
</evidence>
<accession>A0ABX2T3G3</accession>
<reference evidence="11 12" key="1">
    <citation type="submission" date="2020-05" db="EMBL/GenBank/DDBJ databases">
        <title>Azospirillum oleiclasticum sp. nov, a nitrogen-fixing and heavy crude oil-emulsifying bacterium isolated from the crude oil of Yumen Oilfield.</title>
        <authorList>
            <person name="Wu D."/>
            <person name="Cai M."/>
            <person name="Zhang X."/>
        </authorList>
    </citation>
    <scope>NUCLEOTIDE SEQUENCE [LARGE SCALE GENOMIC DNA]</scope>
    <source>
        <strain evidence="11 12">ROY-1-1-2</strain>
    </source>
</reference>
<dbReference type="PANTHER" id="PTHR21581:SF6">
    <property type="entry name" value="TRAFFICKING PROTEIN PARTICLE COMPLEX SUBUNIT 12"/>
    <property type="match status" value="1"/>
</dbReference>
<evidence type="ECO:0000313" key="11">
    <source>
        <dbReference type="EMBL" id="NYZ18793.1"/>
    </source>
</evidence>
<keyword evidence="3" id="KW-0378">Hydrolase</keyword>
<dbReference type="Pfam" id="PF00768">
    <property type="entry name" value="Peptidase_S11"/>
    <property type="match status" value="1"/>
</dbReference>
<evidence type="ECO:0000259" key="10">
    <source>
        <dbReference type="PROSITE" id="PS51724"/>
    </source>
</evidence>
<evidence type="ECO:0000256" key="4">
    <source>
        <dbReference type="ARBA" id="ARBA00022960"/>
    </source>
</evidence>
<feature type="signal peptide" evidence="9">
    <location>
        <begin position="1"/>
        <end position="21"/>
    </location>
</feature>
<evidence type="ECO:0000256" key="7">
    <source>
        <dbReference type="RuleBase" id="RU004016"/>
    </source>
</evidence>
<gene>
    <name evidence="11" type="ORF">HND93_03645</name>
</gene>
<feature type="domain" description="SPOR" evidence="10">
    <location>
        <begin position="345"/>
        <end position="425"/>
    </location>
</feature>
<dbReference type="Proteomes" id="UP000584642">
    <property type="component" value="Unassembled WGS sequence"/>
</dbReference>
<evidence type="ECO:0000313" key="12">
    <source>
        <dbReference type="Proteomes" id="UP000584642"/>
    </source>
</evidence>
<dbReference type="InterPro" id="IPR001967">
    <property type="entry name" value="Peptidase_S11_N"/>
</dbReference>
<evidence type="ECO:0000256" key="8">
    <source>
        <dbReference type="SAM" id="MobiDB-lite"/>
    </source>
</evidence>
<dbReference type="GO" id="GO:0004180">
    <property type="term" value="F:carboxypeptidase activity"/>
    <property type="evidence" value="ECO:0007669"/>
    <property type="project" value="UniProtKB-KW"/>
</dbReference>
<dbReference type="Pfam" id="PF05036">
    <property type="entry name" value="SPOR"/>
    <property type="match status" value="1"/>
</dbReference>
<keyword evidence="11" id="KW-0645">Protease</keyword>
<keyword evidence="11" id="KW-0121">Carboxypeptidase</keyword>
<dbReference type="PROSITE" id="PS51724">
    <property type="entry name" value="SPOR"/>
    <property type="match status" value="1"/>
</dbReference>
<evidence type="ECO:0000256" key="9">
    <source>
        <dbReference type="SAM" id="SignalP"/>
    </source>
</evidence>
<dbReference type="Gene3D" id="3.40.710.10">
    <property type="entry name" value="DD-peptidase/beta-lactamase superfamily"/>
    <property type="match status" value="1"/>
</dbReference>
<dbReference type="InterPro" id="IPR012338">
    <property type="entry name" value="Beta-lactam/transpept-like"/>
</dbReference>
<keyword evidence="6" id="KW-0961">Cell wall biogenesis/degradation</keyword>
<protein>
    <submittedName>
        <fullName evidence="11">D-alanyl-D-alanine carboxypeptidase</fullName>
    </submittedName>
</protein>
<feature type="region of interest" description="Disordered" evidence="8">
    <location>
        <begin position="291"/>
        <end position="331"/>
    </location>
</feature>
<evidence type="ECO:0000256" key="6">
    <source>
        <dbReference type="ARBA" id="ARBA00023316"/>
    </source>
</evidence>
<proteinExistence type="inferred from homology"/>
<evidence type="ECO:0000256" key="1">
    <source>
        <dbReference type="ARBA" id="ARBA00007164"/>
    </source>
</evidence>
<keyword evidence="5" id="KW-0573">Peptidoglycan synthesis</keyword>
<dbReference type="EMBL" id="JABFDB010000001">
    <property type="protein sequence ID" value="NYZ18793.1"/>
    <property type="molecule type" value="Genomic_DNA"/>
</dbReference>
<dbReference type="PRINTS" id="PR00725">
    <property type="entry name" value="DADACBPTASE1"/>
</dbReference>
<keyword evidence="4" id="KW-0133">Cell shape</keyword>
<dbReference type="InterPro" id="IPR036680">
    <property type="entry name" value="SPOR-like_sf"/>
</dbReference>
<keyword evidence="2 9" id="KW-0732">Signal</keyword>
<comment type="similarity">
    <text evidence="1 7">Belongs to the peptidase S11 family.</text>
</comment>
<dbReference type="PANTHER" id="PTHR21581">
    <property type="entry name" value="D-ALANYL-D-ALANINE CARBOXYPEPTIDASE"/>
    <property type="match status" value="1"/>
</dbReference>
<name>A0ABX2T3G3_9PROT</name>
<keyword evidence="12" id="KW-1185">Reference proteome</keyword>
<dbReference type="RefSeq" id="WP_180280508.1">
    <property type="nucleotide sequence ID" value="NZ_JABFDB010000001.1"/>
</dbReference>
<feature type="chain" id="PRO_5046797103" evidence="9">
    <location>
        <begin position="22"/>
        <end position="429"/>
    </location>
</feature>
<evidence type="ECO:0000256" key="5">
    <source>
        <dbReference type="ARBA" id="ARBA00022984"/>
    </source>
</evidence>
<organism evidence="11 12">
    <name type="scientific">Azospirillum oleiclasticum</name>
    <dbReference type="NCBI Taxonomy" id="2735135"/>
    <lineage>
        <taxon>Bacteria</taxon>
        <taxon>Pseudomonadati</taxon>
        <taxon>Pseudomonadota</taxon>
        <taxon>Alphaproteobacteria</taxon>
        <taxon>Rhodospirillales</taxon>
        <taxon>Azospirillaceae</taxon>
        <taxon>Azospirillum</taxon>
    </lineage>
</organism>
<evidence type="ECO:0000256" key="2">
    <source>
        <dbReference type="ARBA" id="ARBA00022729"/>
    </source>
</evidence>
<dbReference type="InterPro" id="IPR018044">
    <property type="entry name" value="Peptidase_S11"/>
</dbReference>
<dbReference type="InterPro" id="IPR007730">
    <property type="entry name" value="SPOR-like_dom"/>
</dbReference>
<sequence>MTVTPRVAFVRLLGYAFSAWAGSSSTAPRKVAAALFAGMLTLGAVPALAEKYAAFVMDARTGEVLHQDNADDIRHPASLTKMMTLYLTFEALDSGKLTLDQRLPVSSFAESMAPTKLGVRVGQTLAVEHAILGLVTKSANDAAVVLAEAIGGTESQFAEMMTRRARQLGMRSTVFRNASGLPNDEQVTTARDFAMLGRALVQDHPKYYPYFSRRSFAYGGRNLPNHNRLMSRYDGMDGIKTGYINASGFNLVGSAVRDGRRLVAVVMGGKSAVARDNRMAALLDDAFSRGRRSDPDAPVVARAEPTERPVTVAAVSKSIPAAQPDRKPAPARGIGQLAAAVVPPPADDAEWGIQVGAFSSKASGQKALSDASRKVPRGVKSEITQVPTRKGTVYRARFVGMEEKVARSLCDRLRRAGLRCVPVSPSEGL</sequence>
<dbReference type="SUPFAM" id="SSF56601">
    <property type="entry name" value="beta-lactamase/transpeptidase-like"/>
    <property type="match status" value="1"/>
</dbReference>
<dbReference type="Gene3D" id="3.30.70.1070">
    <property type="entry name" value="Sporulation related repeat"/>
    <property type="match status" value="1"/>
</dbReference>
<comment type="caution">
    <text evidence="11">The sequence shown here is derived from an EMBL/GenBank/DDBJ whole genome shotgun (WGS) entry which is preliminary data.</text>
</comment>